<evidence type="ECO:0000313" key="2">
    <source>
        <dbReference type="EMBL" id="KAL1221203.1"/>
    </source>
</evidence>
<name>A0ABD1BVG1_CARAN</name>
<dbReference type="EMBL" id="JBANAX010000134">
    <property type="protein sequence ID" value="KAL1221203.1"/>
    <property type="molecule type" value="Genomic_DNA"/>
</dbReference>
<dbReference type="InterPro" id="IPR017451">
    <property type="entry name" value="F-box-assoc_interact_dom"/>
</dbReference>
<evidence type="ECO:0000259" key="1">
    <source>
        <dbReference type="Pfam" id="PF08268"/>
    </source>
</evidence>
<dbReference type="AlphaFoldDB" id="A0ABD1BVG1"/>
<dbReference type="PANTHER" id="PTHR31111">
    <property type="entry name" value="BNAA05G37150D PROTEIN-RELATED"/>
    <property type="match status" value="1"/>
</dbReference>
<comment type="caution">
    <text evidence="2">The sequence shown here is derived from an EMBL/GenBank/DDBJ whole genome shotgun (WGS) entry which is preliminary data.</text>
</comment>
<accession>A0ABD1BVG1</accession>
<proteinExistence type="predicted"/>
<dbReference type="Pfam" id="PF08268">
    <property type="entry name" value="FBA_3"/>
    <property type="match status" value="1"/>
</dbReference>
<reference evidence="2 3" key="1">
    <citation type="submission" date="2024-04" db="EMBL/GenBank/DDBJ databases">
        <title>Genome assembly C_amara_ONT_v2.</title>
        <authorList>
            <person name="Yant L."/>
            <person name="Moore C."/>
            <person name="Slenker M."/>
        </authorList>
    </citation>
    <scope>NUCLEOTIDE SEQUENCE [LARGE SCALE GENOMIC DNA]</scope>
    <source>
        <tissue evidence="2">Leaf</tissue>
    </source>
</reference>
<sequence length="135" mass="15639">MIDPCRPHAISYGNKICINGVLYYRAGIGRMSSEATMLVRFDFSSEKLFFMEIIESFSRALHTAATLINYNGKLGSLLSEGPRFVTGETRSFELWVLEDVEKHEWSKHTYIHIASFVETYGWRRPFKLCWSDSDQ</sequence>
<keyword evidence="3" id="KW-1185">Reference proteome</keyword>
<dbReference type="NCBIfam" id="TIGR01640">
    <property type="entry name" value="F_box_assoc_1"/>
    <property type="match status" value="1"/>
</dbReference>
<evidence type="ECO:0000313" key="3">
    <source>
        <dbReference type="Proteomes" id="UP001558713"/>
    </source>
</evidence>
<dbReference type="InterPro" id="IPR013187">
    <property type="entry name" value="F-box-assoc_dom_typ3"/>
</dbReference>
<organism evidence="2 3">
    <name type="scientific">Cardamine amara subsp. amara</name>
    <dbReference type="NCBI Taxonomy" id="228776"/>
    <lineage>
        <taxon>Eukaryota</taxon>
        <taxon>Viridiplantae</taxon>
        <taxon>Streptophyta</taxon>
        <taxon>Embryophyta</taxon>
        <taxon>Tracheophyta</taxon>
        <taxon>Spermatophyta</taxon>
        <taxon>Magnoliopsida</taxon>
        <taxon>eudicotyledons</taxon>
        <taxon>Gunneridae</taxon>
        <taxon>Pentapetalae</taxon>
        <taxon>rosids</taxon>
        <taxon>malvids</taxon>
        <taxon>Brassicales</taxon>
        <taxon>Brassicaceae</taxon>
        <taxon>Cardamineae</taxon>
        <taxon>Cardamine</taxon>
    </lineage>
</organism>
<dbReference type="Proteomes" id="UP001558713">
    <property type="component" value="Unassembled WGS sequence"/>
</dbReference>
<feature type="domain" description="F-box associated beta-propeller type 3" evidence="1">
    <location>
        <begin position="2"/>
        <end position="112"/>
    </location>
</feature>
<protein>
    <submittedName>
        <fullName evidence="2">F-box protein</fullName>
    </submittedName>
</protein>
<gene>
    <name evidence="2" type="ORF">V5N11_011005</name>
</gene>
<dbReference type="PANTHER" id="PTHR31111:SF94">
    <property type="entry name" value="E3 UBIQUITIN-PROTEIN LIGASE SGIP1"/>
    <property type="match status" value="1"/>
</dbReference>